<dbReference type="Pfam" id="PF13523">
    <property type="entry name" value="Acetyltransf_8"/>
    <property type="match status" value="1"/>
</dbReference>
<evidence type="ECO:0000256" key="5">
    <source>
        <dbReference type="ARBA" id="ARBA00031122"/>
    </source>
</evidence>
<keyword evidence="4" id="KW-0046">Antibiotic resistance</keyword>
<sequence>MSARQSGDGEAGAPPVPRLLEPWSVRVASGDADLELIHRWMIQPHVEKYWHQAWTPQQWRAELDKQLAGSHSLPCLVAHDGVDVAYIEVYRVARDGLADHVPHEPHDLGVHIAIGDRDRTGRGLGRALLAALAEGLLAAEPECDRVVAEPDRDNAASVTAFRVAGFVQGREVALPDKTAVVMTYERRGPR</sequence>
<dbReference type="RefSeq" id="WP_089302027.1">
    <property type="nucleotide sequence ID" value="NZ_FZNW01000013.1"/>
</dbReference>
<name>A0A238Y4Q7_9PSEU</name>
<feature type="domain" description="N-acetyltransferase" evidence="6">
    <location>
        <begin position="25"/>
        <end position="187"/>
    </location>
</feature>
<evidence type="ECO:0000256" key="2">
    <source>
        <dbReference type="ARBA" id="ARBA00005102"/>
    </source>
</evidence>
<dbReference type="SUPFAM" id="SSF55729">
    <property type="entry name" value="Acyl-CoA N-acyltransferases (Nat)"/>
    <property type="match status" value="1"/>
</dbReference>
<dbReference type="InterPro" id="IPR000182">
    <property type="entry name" value="GNAT_dom"/>
</dbReference>
<dbReference type="GO" id="GO:0019290">
    <property type="term" value="P:siderophore biosynthetic process"/>
    <property type="evidence" value="ECO:0007669"/>
    <property type="project" value="InterPro"/>
</dbReference>
<gene>
    <name evidence="7" type="ORF">SAMN06265360_11373</name>
</gene>
<dbReference type="EMBL" id="FZNW01000013">
    <property type="protein sequence ID" value="SNR65299.1"/>
    <property type="molecule type" value="Genomic_DNA"/>
</dbReference>
<organism evidence="7 8">
    <name type="scientific">Haloechinothrix alba</name>
    <dbReference type="NCBI Taxonomy" id="664784"/>
    <lineage>
        <taxon>Bacteria</taxon>
        <taxon>Bacillati</taxon>
        <taxon>Actinomycetota</taxon>
        <taxon>Actinomycetes</taxon>
        <taxon>Pseudonocardiales</taxon>
        <taxon>Pseudonocardiaceae</taxon>
        <taxon>Haloechinothrix</taxon>
    </lineage>
</organism>
<dbReference type="PANTHER" id="PTHR31438">
    <property type="entry name" value="LYSINE N-ACYLTRANSFERASE C17G9.06C-RELATED"/>
    <property type="match status" value="1"/>
</dbReference>
<dbReference type="AlphaFoldDB" id="A0A238Y4Q7"/>
<dbReference type="Gene3D" id="3.40.630.30">
    <property type="match status" value="1"/>
</dbReference>
<reference evidence="7 8" key="1">
    <citation type="submission" date="2017-06" db="EMBL/GenBank/DDBJ databases">
        <authorList>
            <person name="Kim H.J."/>
            <person name="Triplett B.A."/>
        </authorList>
    </citation>
    <scope>NUCLEOTIDE SEQUENCE [LARGE SCALE GENOMIC DNA]</scope>
    <source>
        <strain evidence="7 8">DSM 45207</strain>
    </source>
</reference>
<evidence type="ECO:0000256" key="4">
    <source>
        <dbReference type="ARBA" id="ARBA00023251"/>
    </source>
</evidence>
<keyword evidence="7" id="KW-0808">Transferase</keyword>
<proteinExistence type="predicted"/>
<comment type="function">
    <text evidence="1">Acyltransferase required for the direct transfer of medium- to long-chain fatty acyl moieties from a carrier protein (MbtL) on to the epsilon-amino group of lysine residue in the mycobactin core.</text>
</comment>
<dbReference type="PROSITE" id="PS51186">
    <property type="entry name" value="GNAT"/>
    <property type="match status" value="1"/>
</dbReference>
<comment type="pathway">
    <text evidence="2">Siderophore biosynthesis; mycobactin biosynthesis.</text>
</comment>
<evidence type="ECO:0000256" key="1">
    <source>
        <dbReference type="ARBA" id="ARBA00003818"/>
    </source>
</evidence>
<dbReference type="InterPro" id="IPR016181">
    <property type="entry name" value="Acyl_CoA_acyltransferase"/>
</dbReference>
<dbReference type="GO" id="GO:0046677">
    <property type="term" value="P:response to antibiotic"/>
    <property type="evidence" value="ECO:0007669"/>
    <property type="project" value="UniProtKB-KW"/>
</dbReference>
<keyword evidence="8" id="KW-1185">Reference proteome</keyword>
<accession>A0A238Y4Q7</accession>
<evidence type="ECO:0000313" key="7">
    <source>
        <dbReference type="EMBL" id="SNR65299.1"/>
    </source>
</evidence>
<dbReference type="Proteomes" id="UP000198348">
    <property type="component" value="Unassembled WGS sequence"/>
</dbReference>
<dbReference type="UniPathway" id="UPA00011"/>
<dbReference type="OrthoDB" id="9087497at2"/>
<dbReference type="PANTHER" id="PTHR31438:SF1">
    <property type="entry name" value="LYSINE N-ACYLTRANSFERASE C17G9.06C-RELATED"/>
    <property type="match status" value="1"/>
</dbReference>
<dbReference type="InterPro" id="IPR019432">
    <property type="entry name" value="Acyltransferase_MbtK/IucB-like"/>
</dbReference>
<evidence type="ECO:0000256" key="3">
    <source>
        <dbReference type="ARBA" id="ARBA00020586"/>
    </source>
</evidence>
<dbReference type="SMART" id="SM01006">
    <property type="entry name" value="AlcB"/>
    <property type="match status" value="1"/>
</dbReference>
<evidence type="ECO:0000313" key="8">
    <source>
        <dbReference type="Proteomes" id="UP000198348"/>
    </source>
</evidence>
<evidence type="ECO:0000259" key="6">
    <source>
        <dbReference type="PROSITE" id="PS51186"/>
    </source>
</evidence>
<dbReference type="GO" id="GO:0016410">
    <property type="term" value="F:N-acyltransferase activity"/>
    <property type="evidence" value="ECO:0007669"/>
    <property type="project" value="TreeGrafter"/>
</dbReference>
<protein>
    <recommendedName>
        <fullName evidence="3">Lysine N-acyltransferase MbtK</fullName>
    </recommendedName>
    <alternativeName>
        <fullName evidence="5">Mycobactin synthase protein K</fullName>
    </alternativeName>
</protein>